<dbReference type="EMBL" id="UINC01081570">
    <property type="protein sequence ID" value="SVC25554.1"/>
    <property type="molecule type" value="Genomic_DNA"/>
</dbReference>
<organism evidence="1">
    <name type="scientific">marine metagenome</name>
    <dbReference type="NCBI Taxonomy" id="408172"/>
    <lineage>
        <taxon>unclassified sequences</taxon>
        <taxon>metagenomes</taxon>
        <taxon>ecological metagenomes</taxon>
    </lineage>
</organism>
<sequence>MKPSLDINKDLVVANYLDEEPEPSNTSKPYEQKEETNIKLEGYGISILPSDIETKMEMNHREFSISYKNAETRYENLFPTFYKITKKKKQQFENSVRKININNLKKNKKDKKKNEARRKTLIFFWQNFFKFLSSLFYNENDKYKDIRINSDGFDSIYKRNNLGNYTIGGSFFDIRNYVVGRFNQDFHHTYLTPKITCAKGQLHLMPIYDDFNGGFFYDKFLEQNQALNFID</sequence>
<feature type="non-terminal residue" evidence="1">
    <location>
        <position position="231"/>
    </location>
</feature>
<gene>
    <name evidence="1" type="ORF">METZ01_LOCUS278408</name>
</gene>
<evidence type="ECO:0000313" key="1">
    <source>
        <dbReference type="EMBL" id="SVC25554.1"/>
    </source>
</evidence>
<name>A0A382KKY4_9ZZZZ</name>
<reference evidence="1" key="1">
    <citation type="submission" date="2018-05" db="EMBL/GenBank/DDBJ databases">
        <authorList>
            <person name="Lanie J.A."/>
            <person name="Ng W.-L."/>
            <person name="Kazmierczak K.M."/>
            <person name="Andrzejewski T.M."/>
            <person name="Davidsen T.M."/>
            <person name="Wayne K.J."/>
            <person name="Tettelin H."/>
            <person name="Glass J.I."/>
            <person name="Rusch D."/>
            <person name="Podicherti R."/>
            <person name="Tsui H.-C.T."/>
            <person name="Winkler M.E."/>
        </authorList>
    </citation>
    <scope>NUCLEOTIDE SEQUENCE</scope>
</reference>
<protein>
    <submittedName>
        <fullName evidence="1">Uncharacterized protein</fullName>
    </submittedName>
</protein>
<dbReference type="AlphaFoldDB" id="A0A382KKY4"/>
<proteinExistence type="predicted"/>
<accession>A0A382KKY4</accession>